<keyword evidence="1" id="KW-0479">Metal-binding</keyword>
<dbReference type="InterPro" id="IPR032466">
    <property type="entry name" value="Metal_Hydrolase"/>
</dbReference>
<reference evidence="3" key="1">
    <citation type="submission" date="2022-01" db="EMBL/GenBank/DDBJ databases">
        <title>Comparative genomics reveals a dynamic genome evolution in the ectomycorrhizal milk-cap (Lactarius) mushrooms.</title>
        <authorList>
            <consortium name="DOE Joint Genome Institute"/>
            <person name="Lebreton A."/>
            <person name="Tang N."/>
            <person name="Kuo A."/>
            <person name="LaButti K."/>
            <person name="Drula E."/>
            <person name="Barry K."/>
            <person name="Clum A."/>
            <person name="Lipzen A."/>
            <person name="Mousain D."/>
            <person name="Ng V."/>
            <person name="Wang R."/>
            <person name="Wang X."/>
            <person name="Dai Y."/>
            <person name="Henrissat B."/>
            <person name="Grigoriev I.V."/>
            <person name="Guerin-Laguette A."/>
            <person name="Yu F."/>
            <person name="Martin F.M."/>
        </authorList>
    </citation>
    <scope>NUCLEOTIDE SEQUENCE</scope>
    <source>
        <strain evidence="3">QP</strain>
    </source>
</reference>
<dbReference type="GO" id="GO:0006508">
    <property type="term" value="P:proteolysis"/>
    <property type="evidence" value="ECO:0007669"/>
    <property type="project" value="UniProtKB-KW"/>
</dbReference>
<dbReference type="AlphaFoldDB" id="A0AAD4LEV0"/>
<dbReference type="PANTHER" id="PTHR10443">
    <property type="entry name" value="MICROSOMAL DIPEPTIDASE"/>
    <property type="match status" value="1"/>
</dbReference>
<dbReference type="Proteomes" id="UP001201163">
    <property type="component" value="Unassembled WGS sequence"/>
</dbReference>
<keyword evidence="1" id="KW-0378">Hydrolase</keyword>
<dbReference type="PANTHER" id="PTHR10443:SF12">
    <property type="entry name" value="DIPEPTIDASE"/>
    <property type="match status" value="1"/>
</dbReference>
<accession>A0AAD4LEV0</accession>
<keyword evidence="4" id="KW-1185">Reference proteome</keyword>
<keyword evidence="1" id="KW-0482">Metalloprotease</keyword>
<keyword evidence="2" id="KW-0812">Transmembrane</keyword>
<name>A0AAD4LEV0_9AGAM</name>
<proteinExistence type="inferred from homology"/>
<gene>
    <name evidence="3" type="ORF">EDB92DRAFT_1950732</name>
</gene>
<dbReference type="SUPFAM" id="SSF51556">
    <property type="entry name" value="Metallo-dependent hydrolases"/>
    <property type="match status" value="1"/>
</dbReference>
<feature type="transmembrane region" description="Helical" evidence="2">
    <location>
        <begin position="35"/>
        <end position="54"/>
    </location>
</feature>
<dbReference type="PROSITE" id="PS51365">
    <property type="entry name" value="RENAL_DIPEPTIDASE_2"/>
    <property type="match status" value="1"/>
</dbReference>
<comment type="cofactor">
    <cofactor evidence="1">
        <name>Zn(2+)</name>
        <dbReference type="ChEBI" id="CHEBI:29105"/>
    </cofactor>
</comment>
<dbReference type="EMBL" id="JAKELL010000075">
    <property type="protein sequence ID" value="KAH8984508.1"/>
    <property type="molecule type" value="Genomic_DNA"/>
</dbReference>
<dbReference type="Gene3D" id="3.20.20.140">
    <property type="entry name" value="Metal-dependent hydrolases"/>
    <property type="match status" value="1"/>
</dbReference>
<organism evidence="3 4">
    <name type="scientific">Lactarius akahatsu</name>
    <dbReference type="NCBI Taxonomy" id="416441"/>
    <lineage>
        <taxon>Eukaryota</taxon>
        <taxon>Fungi</taxon>
        <taxon>Dikarya</taxon>
        <taxon>Basidiomycota</taxon>
        <taxon>Agaricomycotina</taxon>
        <taxon>Agaricomycetes</taxon>
        <taxon>Russulales</taxon>
        <taxon>Russulaceae</taxon>
        <taxon>Lactarius</taxon>
    </lineage>
</organism>
<dbReference type="GO" id="GO:0070573">
    <property type="term" value="F:metallodipeptidase activity"/>
    <property type="evidence" value="ECO:0007669"/>
    <property type="project" value="InterPro"/>
</dbReference>
<keyword evidence="1" id="KW-0645">Protease</keyword>
<dbReference type="CDD" id="cd01301">
    <property type="entry name" value="rDP_like"/>
    <property type="match status" value="1"/>
</dbReference>
<protein>
    <recommendedName>
        <fullName evidence="1">Dipeptidase</fullName>
        <ecNumber evidence="1">3.4.13.19</ecNumber>
    </recommendedName>
</protein>
<keyword evidence="1" id="KW-0862">Zinc</keyword>
<sequence length="451" mass="48668">MDPASETLNESATLLPRSNGHSITAAPPNGYRDRVLPRAGLVLILLIALPLFLFTKHPSSWIGGGLPPDPLKAADIILSGAPIIDGHIDLPWLVRFAYGNNATAVDLSKPILGHVDIPRLRMGRVGGFFWSVYTPCPSDIDENPGKDFLEPTSSVRDTLEQIDISHQLIYKHSDTFELALTPRDVISTVRRGKISALIGIEGGHQLGNSLGALRQFAALGVRYVTLTHTCHNAFADSSGLFDGIGPLHHGLSPFGETLVRELNRLGVLVDLSHTSDDTALAALKISRAPVIWSHSSARALRDIPPERAGRGASACRDRRGAARRGRDGMRASVNFHPGFVSADPDRADVKAVADHVDHIASVTGRAHVGIGSDYDGIDRCPTGLEDVSTYPVLVAELYSRGWSADDLRGFTGGNFLRVFAGAEDVAREMAREGVAPAQDLYKKRTDIPKKY</sequence>
<comment type="catalytic activity">
    <reaction evidence="1">
        <text>an L-aminoacyl-L-amino acid + H2O = 2 an L-alpha-amino acid</text>
        <dbReference type="Rhea" id="RHEA:48940"/>
        <dbReference type="ChEBI" id="CHEBI:15377"/>
        <dbReference type="ChEBI" id="CHEBI:59869"/>
        <dbReference type="ChEBI" id="CHEBI:77460"/>
        <dbReference type="EC" id="3.4.13.19"/>
    </reaction>
</comment>
<dbReference type="GO" id="GO:0046872">
    <property type="term" value="F:metal ion binding"/>
    <property type="evidence" value="ECO:0007669"/>
    <property type="project" value="UniProtKB-UniRule"/>
</dbReference>
<evidence type="ECO:0000256" key="1">
    <source>
        <dbReference type="RuleBase" id="RU341113"/>
    </source>
</evidence>
<evidence type="ECO:0000313" key="3">
    <source>
        <dbReference type="EMBL" id="KAH8984508.1"/>
    </source>
</evidence>
<evidence type="ECO:0000256" key="2">
    <source>
        <dbReference type="SAM" id="Phobius"/>
    </source>
</evidence>
<keyword evidence="2" id="KW-0472">Membrane</keyword>
<evidence type="ECO:0000313" key="4">
    <source>
        <dbReference type="Proteomes" id="UP001201163"/>
    </source>
</evidence>
<comment type="similarity">
    <text evidence="1">Belongs to the metallo-dependent hydrolases superfamily. Peptidase M19 family.</text>
</comment>
<dbReference type="Pfam" id="PF01244">
    <property type="entry name" value="Peptidase_M19"/>
    <property type="match status" value="1"/>
</dbReference>
<dbReference type="EC" id="3.4.13.19" evidence="1"/>
<keyword evidence="2" id="KW-1133">Transmembrane helix</keyword>
<dbReference type="InterPro" id="IPR008257">
    <property type="entry name" value="Pept_M19"/>
</dbReference>
<keyword evidence="1" id="KW-0224">Dipeptidase</keyword>
<comment type="caution">
    <text evidence="3">The sequence shown here is derived from an EMBL/GenBank/DDBJ whole genome shotgun (WGS) entry which is preliminary data.</text>
</comment>